<sequence length="112" mass="13074">MMLWKEQVFIIVLFVVMLIAGGWYLFFTPDPLRMYSDYPSIGSTSIDKIKSFEVGEDKTLIQKEIGEGYETSRLDEKGIWESTVVYKKIENREVRLIKFYFTGEKLSSVVIN</sequence>
<dbReference type="Proteomes" id="UP000308744">
    <property type="component" value="Unassembled WGS sequence"/>
</dbReference>
<keyword evidence="3" id="KW-1185">Reference proteome</keyword>
<accession>A0A4U2YGW8</accession>
<keyword evidence="1" id="KW-0812">Transmembrane</keyword>
<dbReference type="RefSeq" id="WP_107896478.1">
    <property type="nucleotide sequence ID" value="NZ_PYWM01000021.1"/>
</dbReference>
<evidence type="ECO:0000313" key="3">
    <source>
        <dbReference type="Proteomes" id="UP000308744"/>
    </source>
</evidence>
<name>A0A4U2YGW8_9BACI</name>
<protein>
    <recommendedName>
        <fullName evidence="4">Lipoprotein SmpA/OmlA domain-containing protein</fullName>
    </recommendedName>
</protein>
<evidence type="ECO:0008006" key="4">
    <source>
        <dbReference type="Google" id="ProtNLM"/>
    </source>
</evidence>
<dbReference type="EMBL" id="SZPU01000085">
    <property type="protein sequence ID" value="TKI60080.1"/>
    <property type="molecule type" value="Genomic_DNA"/>
</dbReference>
<proteinExistence type="predicted"/>
<keyword evidence="1" id="KW-0472">Membrane</keyword>
<organism evidence="2 3">
    <name type="scientific">Lysinibacillus mangiferihumi</name>
    <dbReference type="NCBI Taxonomy" id="1130819"/>
    <lineage>
        <taxon>Bacteria</taxon>
        <taxon>Bacillati</taxon>
        <taxon>Bacillota</taxon>
        <taxon>Bacilli</taxon>
        <taxon>Bacillales</taxon>
        <taxon>Bacillaceae</taxon>
        <taxon>Lysinibacillus</taxon>
    </lineage>
</organism>
<reference evidence="2 3" key="1">
    <citation type="submission" date="2019-04" db="EMBL/GenBank/DDBJ databases">
        <title>Lysinibacillus genome sequencing.</title>
        <authorList>
            <person name="Dunlap C."/>
        </authorList>
    </citation>
    <scope>NUCLEOTIDE SEQUENCE [LARGE SCALE GENOMIC DNA]</scope>
    <source>
        <strain evidence="2 3">CCTCC AB 2010389</strain>
    </source>
</reference>
<comment type="caution">
    <text evidence="2">The sequence shown here is derived from an EMBL/GenBank/DDBJ whole genome shotgun (WGS) entry which is preliminary data.</text>
</comment>
<evidence type="ECO:0000256" key="1">
    <source>
        <dbReference type="SAM" id="Phobius"/>
    </source>
</evidence>
<feature type="transmembrane region" description="Helical" evidence="1">
    <location>
        <begin position="7"/>
        <end position="26"/>
    </location>
</feature>
<dbReference type="AlphaFoldDB" id="A0A4U2YGW8"/>
<keyword evidence="1" id="KW-1133">Transmembrane helix</keyword>
<evidence type="ECO:0000313" key="2">
    <source>
        <dbReference type="EMBL" id="TKI60080.1"/>
    </source>
</evidence>
<gene>
    <name evidence="2" type="ORF">FC756_19885</name>
</gene>